<dbReference type="EMBL" id="AFBP01000006">
    <property type="protein sequence ID" value="EGG57252.1"/>
    <property type="molecule type" value="Genomic_DNA"/>
</dbReference>
<proteinExistence type="predicted"/>
<accession>F3QHD4</accession>
<name>F3QHD4_9BURK</name>
<evidence type="ECO:0000313" key="1">
    <source>
        <dbReference type="EMBL" id="EGG57252.1"/>
    </source>
</evidence>
<dbReference type="AlphaFoldDB" id="F3QHD4"/>
<keyword evidence="2" id="KW-1185">Reference proteome</keyword>
<sequence length="67" mass="7686">MQDGDTAVQEKSRKKLLLILRDSNIYLDYEVQLDIIPSLASSRLCPRTQGLLFLLLSTWISLLKTFC</sequence>
<organism evidence="1 2">
    <name type="scientific">Parasutterella excrementihominis YIT 11859</name>
    <dbReference type="NCBI Taxonomy" id="762966"/>
    <lineage>
        <taxon>Bacteria</taxon>
        <taxon>Pseudomonadati</taxon>
        <taxon>Pseudomonadota</taxon>
        <taxon>Betaproteobacteria</taxon>
        <taxon>Burkholderiales</taxon>
        <taxon>Sutterellaceae</taxon>
        <taxon>Parasutterella</taxon>
    </lineage>
</organism>
<evidence type="ECO:0000313" key="2">
    <source>
        <dbReference type="Proteomes" id="UP000005156"/>
    </source>
</evidence>
<comment type="caution">
    <text evidence="1">The sequence shown here is derived from an EMBL/GenBank/DDBJ whole genome shotgun (WGS) entry which is preliminary data.</text>
</comment>
<reference evidence="1 2" key="1">
    <citation type="submission" date="2011-02" db="EMBL/GenBank/DDBJ databases">
        <authorList>
            <person name="Weinstock G."/>
            <person name="Sodergren E."/>
            <person name="Clifton S."/>
            <person name="Fulton L."/>
            <person name="Fulton B."/>
            <person name="Courtney L."/>
            <person name="Fronick C."/>
            <person name="Harrison M."/>
            <person name="Strong C."/>
            <person name="Farmer C."/>
            <person name="Delahaunty K."/>
            <person name="Markovic C."/>
            <person name="Hall O."/>
            <person name="Minx P."/>
            <person name="Tomlinson C."/>
            <person name="Mitreva M."/>
            <person name="Hou S."/>
            <person name="Chen J."/>
            <person name="Wollam A."/>
            <person name="Pepin K.H."/>
            <person name="Johnson M."/>
            <person name="Bhonagiri V."/>
            <person name="Zhang X."/>
            <person name="Suruliraj S."/>
            <person name="Warren W."/>
            <person name="Chinwalla A."/>
            <person name="Mardis E.R."/>
            <person name="Wilson R.K."/>
        </authorList>
    </citation>
    <scope>NUCLEOTIDE SEQUENCE [LARGE SCALE GENOMIC DNA]</scope>
    <source>
        <strain evidence="1 2">YIT 11859</strain>
    </source>
</reference>
<dbReference type="HOGENOM" id="CLU_2808514_0_0_4"/>
<protein>
    <submittedName>
        <fullName evidence="1">Conserved domain protein</fullName>
    </submittedName>
</protein>
<gene>
    <name evidence="1" type="ORF">HMPREF9439_00327</name>
</gene>
<dbReference type="Proteomes" id="UP000005156">
    <property type="component" value="Unassembled WGS sequence"/>
</dbReference>